<protein>
    <submittedName>
        <fullName evidence="2">Uncharacterized protein</fullName>
    </submittedName>
</protein>
<reference evidence="1" key="1">
    <citation type="journal article" date="2013" name="Genetics">
        <title>The draft genome and transcriptome of Panagrellus redivivus are shaped by the harsh demands of a free-living lifestyle.</title>
        <authorList>
            <person name="Srinivasan J."/>
            <person name="Dillman A.R."/>
            <person name="Macchietto M.G."/>
            <person name="Heikkinen L."/>
            <person name="Lakso M."/>
            <person name="Fracchia K.M."/>
            <person name="Antoshechkin I."/>
            <person name="Mortazavi A."/>
            <person name="Wong G."/>
            <person name="Sternberg P.W."/>
        </authorList>
    </citation>
    <scope>NUCLEOTIDE SEQUENCE [LARGE SCALE GENOMIC DNA]</scope>
    <source>
        <strain evidence="1">MT8872</strain>
    </source>
</reference>
<evidence type="ECO:0000313" key="2">
    <source>
        <dbReference type="WBParaSite" id="Pan_g22177.t1"/>
    </source>
</evidence>
<sequence>MTPNPLTLDITEEHFRASFHARHGLPIYLCCLGARSDNSANDVNDFDKTTWSRRVYINVCFGLDMINGIW</sequence>
<reference evidence="2" key="2">
    <citation type="submission" date="2020-10" db="UniProtKB">
        <authorList>
            <consortium name="WormBaseParasite"/>
        </authorList>
    </citation>
    <scope>IDENTIFICATION</scope>
</reference>
<keyword evidence="1" id="KW-1185">Reference proteome</keyword>
<accession>A0A7E4VLB3</accession>
<proteinExistence type="predicted"/>
<dbReference type="Proteomes" id="UP000492821">
    <property type="component" value="Unassembled WGS sequence"/>
</dbReference>
<evidence type="ECO:0000313" key="1">
    <source>
        <dbReference type="Proteomes" id="UP000492821"/>
    </source>
</evidence>
<name>A0A7E4VLB3_PANRE</name>
<dbReference type="AlphaFoldDB" id="A0A7E4VLB3"/>
<dbReference type="WBParaSite" id="Pan_g22177.t1">
    <property type="protein sequence ID" value="Pan_g22177.t1"/>
    <property type="gene ID" value="Pan_g22177"/>
</dbReference>
<organism evidence="1 2">
    <name type="scientific">Panagrellus redivivus</name>
    <name type="common">Microworm</name>
    <dbReference type="NCBI Taxonomy" id="6233"/>
    <lineage>
        <taxon>Eukaryota</taxon>
        <taxon>Metazoa</taxon>
        <taxon>Ecdysozoa</taxon>
        <taxon>Nematoda</taxon>
        <taxon>Chromadorea</taxon>
        <taxon>Rhabditida</taxon>
        <taxon>Tylenchina</taxon>
        <taxon>Panagrolaimomorpha</taxon>
        <taxon>Panagrolaimoidea</taxon>
        <taxon>Panagrolaimidae</taxon>
        <taxon>Panagrellus</taxon>
    </lineage>
</organism>